<reference evidence="2 3" key="1">
    <citation type="submission" date="2018-10" db="EMBL/GenBank/DDBJ databases">
        <title>Genomic Encyclopedia of Archaeal and Bacterial Type Strains, Phase II (KMG-II): from individual species to whole genera.</title>
        <authorList>
            <person name="Goeker M."/>
        </authorList>
    </citation>
    <scope>NUCLEOTIDE SEQUENCE [LARGE SCALE GENOMIC DNA]</scope>
    <source>
        <strain evidence="2 3">DSM 14954</strain>
    </source>
</reference>
<organism evidence="2 3">
    <name type="scientific">Solirubrobacter pauli</name>
    <dbReference type="NCBI Taxonomy" id="166793"/>
    <lineage>
        <taxon>Bacteria</taxon>
        <taxon>Bacillati</taxon>
        <taxon>Actinomycetota</taxon>
        <taxon>Thermoleophilia</taxon>
        <taxon>Solirubrobacterales</taxon>
        <taxon>Solirubrobacteraceae</taxon>
        <taxon>Solirubrobacter</taxon>
    </lineage>
</organism>
<feature type="compositionally biased region" description="Acidic residues" evidence="1">
    <location>
        <begin position="23"/>
        <end position="38"/>
    </location>
</feature>
<comment type="caution">
    <text evidence="2">The sequence shown here is derived from an EMBL/GenBank/DDBJ whole genome shotgun (WGS) entry which is preliminary data.</text>
</comment>
<keyword evidence="3" id="KW-1185">Reference proteome</keyword>
<accession>A0A660KZV2</accession>
<dbReference type="Proteomes" id="UP000278962">
    <property type="component" value="Unassembled WGS sequence"/>
</dbReference>
<name>A0A660KZV2_9ACTN</name>
<protein>
    <submittedName>
        <fullName evidence="2">Uncharacterized protein</fullName>
    </submittedName>
</protein>
<proteinExistence type="predicted"/>
<dbReference type="AlphaFoldDB" id="A0A660KZV2"/>
<feature type="compositionally biased region" description="Acidic residues" evidence="1">
    <location>
        <begin position="1"/>
        <end position="11"/>
    </location>
</feature>
<feature type="region of interest" description="Disordered" evidence="1">
    <location>
        <begin position="1"/>
        <end position="41"/>
    </location>
</feature>
<evidence type="ECO:0000256" key="1">
    <source>
        <dbReference type="SAM" id="MobiDB-lite"/>
    </source>
</evidence>
<evidence type="ECO:0000313" key="2">
    <source>
        <dbReference type="EMBL" id="RKQ86484.1"/>
    </source>
</evidence>
<evidence type="ECO:0000313" key="3">
    <source>
        <dbReference type="Proteomes" id="UP000278962"/>
    </source>
</evidence>
<sequence length="195" mass="20679">MPSCEEGELEPTEPSQPPPESLSESDELDELDELDDDASLSLSLSEDDEELLELLELLDELDSCDEGELEPMPPSQPPGSARVVAGNAVPALRAAASSAATMRHRRCCSRNNCNWNLPTVGAAAPLRAASNPKVPRQTIPALIICSQISDWSTTATPSFSALAIFAAPTSAPVISMSVLAETEEAVVAPARSQRR</sequence>
<dbReference type="EMBL" id="RBIL01000002">
    <property type="protein sequence ID" value="RKQ86484.1"/>
    <property type="molecule type" value="Genomic_DNA"/>
</dbReference>
<gene>
    <name evidence="2" type="ORF">C8N24_4496</name>
</gene>